<feature type="binding site" evidence="7">
    <location>
        <position position="371"/>
    </location>
    <ligand>
        <name>substrate</name>
    </ligand>
</feature>
<feature type="region of interest" description="Disordered" evidence="9">
    <location>
        <begin position="410"/>
        <end position="430"/>
    </location>
</feature>
<evidence type="ECO:0000256" key="2">
    <source>
        <dbReference type="ARBA" id="ARBA00009236"/>
    </source>
</evidence>
<comment type="cofactor">
    <cofactor evidence="1 8">
        <name>pyridoxal 5'-phosphate</name>
        <dbReference type="ChEBI" id="CHEBI:597326"/>
    </cofactor>
</comment>
<dbReference type="PIRSF" id="PIRSF000524">
    <property type="entry name" value="SPT"/>
    <property type="match status" value="1"/>
</dbReference>
<dbReference type="STRING" id="764103.G7E572"/>
<dbReference type="InterPro" id="IPR024169">
    <property type="entry name" value="SP_NH2Trfase/AEP_transaminase"/>
</dbReference>
<evidence type="ECO:0000256" key="7">
    <source>
        <dbReference type="PIRSR" id="PIRSR000524-1"/>
    </source>
</evidence>
<dbReference type="GO" id="GO:0005777">
    <property type="term" value="C:peroxisome"/>
    <property type="evidence" value="ECO:0007669"/>
    <property type="project" value="TreeGrafter"/>
</dbReference>
<comment type="caution">
    <text evidence="11">The sequence shown here is derived from an EMBL/GenBank/DDBJ whole genome shotgun (WGS) entry which is preliminary data.</text>
</comment>
<gene>
    <name evidence="11" type="primary">Mo04662</name>
    <name evidence="11" type="ORF">E5Q_04662</name>
</gene>
<evidence type="ECO:0000256" key="1">
    <source>
        <dbReference type="ARBA" id="ARBA00001933"/>
    </source>
</evidence>
<dbReference type="EC" id="2.6.1.44" evidence="3"/>
<reference evidence="11 12" key="1">
    <citation type="journal article" date="2011" name="J. Gen. Appl. Microbiol.">
        <title>Draft genome sequencing of the enigmatic basidiomycete Mixia osmundae.</title>
        <authorList>
            <person name="Nishida H."/>
            <person name="Nagatsuka Y."/>
            <person name="Sugiyama J."/>
        </authorList>
    </citation>
    <scope>NUCLEOTIDE SEQUENCE [LARGE SCALE GENOMIC DNA]</scope>
    <source>
        <strain evidence="12">CBS 9802 / IAM 14324 / JCM 22182 / KY 12970</strain>
    </source>
</reference>
<evidence type="ECO:0000256" key="3">
    <source>
        <dbReference type="ARBA" id="ARBA00013049"/>
    </source>
</evidence>
<dbReference type="GO" id="GO:0019265">
    <property type="term" value="P:glycine biosynthetic process, by transamination of glyoxylate"/>
    <property type="evidence" value="ECO:0007669"/>
    <property type="project" value="TreeGrafter"/>
</dbReference>
<dbReference type="InterPro" id="IPR015421">
    <property type="entry name" value="PyrdxlP-dep_Trfase_major"/>
</dbReference>
<evidence type="ECO:0000256" key="6">
    <source>
        <dbReference type="ARBA" id="ARBA00022898"/>
    </source>
</evidence>
<dbReference type="eggNOG" id="KOG2862">
    <property type="taxonomic scope" value="Eukaryota"/>
</dbReference>
<dbReference type="Pfam" id="PF00266">
    <property type="entry name" value="Aminotran_5"/>
    <property type="match status" value="1"/>
</dbReference>
<dbReference type="EMBL" id="BABT02000148">
    <property type="protein sequence ID" value="GAA97982.1"/>
    <property type="molecule type" value="Genomic_DNA"/>
</dbReference>
<dbReference type="Proteomes" id="UP000009131">
    <property type="component" value="Unassembled WGS sequence"/>
</dbReference>
<feature type="domain" description="Aminotransferase class V" evidence="10">
    <location>
        <begin position="45"/>
        <end position="362"/>
    </location>
</feature>
<dbReference type="SUPFAM" id="SSF53383">
    <property type="entry name" value="PLP-dependent transferases"/>
    <property type="match status" value="1"/>
</dbReference>
<sequence>MATSGGPPKAAKDLIASEGIDLFRQEAHPLLTIPGPVEIADKVLFANAHSSVGHTTAAFINVFRECIELTQALLGAHRAQPFLVAGSGTLGWDMVAANLIEQQDKALVLSTGYFSDAFADALRAYGASVDVLATPLGHAPDQSQVRKALRSNSYKICTITHVDTSTGVLADIKQLAKIIKTISPGTLVIVDAVCSVASEDIQFDAWGLDVLLTSSQKGLGVPPGLSITVASQQALRALEERKTPVAAYFADWQRWLPIMRAYAEGRPAYFSTPPTNLIFALQASLKTIMTETPDLATRLRLHRETSYFLKSSLSSIGLKQIPAHYSCSANGMTTVYLPDKIAPAAVMGAMAKRGIVIAGGLHKDVKDRYIRIGHMNLTAIDNERQDIARVFEALKSTLAELGYTPAAVPKSTQTSQFSPSQASVSAKSRL</sequence>
<dbReference type="RefSeq" id="XP_014571253.1">
    <property type="nucleotide sequence ID" value="XM_014715767.1"/>
</dbReference>
<evidence type="ECO:0000313" key="11">
    <source>
        <dbReference type="EMBL" id="GAA97982.1"/>
    </source>
</evidence>
<dbReference type="PANTHER" id="PTHR21152:SF24">
    <property type="entry name" value="ALANINE--GLYOXYLATE AMINOTRANSFERASE 1"/>
    <property type="match status" value="1"/>
</dbReference>
<reference evidence="11 12" key="2">
    <citation type="journal article" date="2012" name="Open Biol.">
        <title>Characteristics of nucleosomes and linker DNA regions on the genome of the basidiomycete Mixia osmundae revealed by mono- and dinucleosome mapping.</title>
        <authorList>
            <person name="Nishida H."/>
            <person name="Kondo S."/>
            <person name="Matsumoto T."/>
            <person name="Suzuki Y."/>
            <person name="Yoshikawa H."/>
            <person name="Taylor T.D."/>
            <person name="Sugiyama J."/>
        </authorList>
    </citation>
    <scope>NUCLEOTIDE SEQUENCE [LARGE SCALE GENOMIC DNA]</scope>
    <source>
        <strain evidence="12">CBS 9802 / IAM 14324 / JCM 22182 / KY 12970</strain>
    </source>
</reference>
<keyword evidence="4" id="KW-0032">Aminotransferase</keyword>
<evidence type="ECO:0000313" key="12">
    <source>
        <dbReference type="Proteomes" id="UP000009131"/>
    </source>
</evidence>
<proteinExistence type="inferred from homology"/>
<keyword evidence="5" id="KW-0808">Transferase</keyword>
<evidence type="ECO:0000256" key="5">
    <source>
        <dbReference type="ARBA" id="ARBA00022679"/>
    </source>
</evidence>
<dbReference type="Gene3D" id="3.40.640.10">
    <property type="entry name" value="Type I PLP-dependent aspartate aminotransferase-like (Major domain)"/>
    <property type="match status" value="1"/>
</dbReference>
<name>G7E572_MIXOS</name>
<dbReference type="OMA" id="MLVPTNG"/>
<comment type="similarity">
    <text evidence="2">Belongs to the class-V pyridoxal-phosphate-dependent aminotransferase family.</text>
</comment>
<dbReference type="HOGENOM" id="CLU_027686_5_2_1"/>
<dbReference type="OrthoDB" id="7403325at2759"/>
<dbReference type="FunFam" id="3.40.640.10:FF:000027">
    <property type="entry name" value="Serine--pyruvate aminotransferase, mitochondrial"/>
    <property type="match status" value="1"/>
</dbReference>
<evidence type="ECO:0000256" key="4">
    <source>
        <dbReference type="ARBA" id="ARBA00022576"/>
    </source>
</evidence>
<dbReference type="AlphaFoldDB" id="G7E572"/>
<evidence type="ECO:0000256" key="9">
    <source>
        <dbReference type="SAM" id="MobiDB-lite"/>
    </source>
</evidence>
<dbReference type="PANTHER" id="PTHR21152">
    <property type="entry name" value="AMINOTRANSFERASE CLASS V"/>
    <property type="match status" value="1"/>
</dbReference>
<dbReference type="InterPro" id="IPR000192">
    <property type="entry name" value="Aminotrans_V_dom"/>
</dbReference>
<evidence type="ECO:0000259" key="10">
    <source>
        <dbReference type="Pfam" id="PF00266"/>
    </source>
</evidence>
<keyword evidence="12" id="KW-1185">Reference proteome</keyword>
<dbReference type="Gene3D" id="3.90.1150.10">
    <property type="entry name" value="Aspartate Aminotransferase, domain 1"/>
    <property type="match status" value="1"/>
</dbReference>
<evidence type="ECO:0000256" key="8">
    <source>
        <dbReference type="PIRSR" id="PIRSR000524-50"/>
    </source>
</evidence>
<dbReference type="GO" id="GO:0004760">
    <property type="term" value="F:L-serine-pyruvate transaminase activity"/>
    <property type="evidence" value="ECO:0007669"/>
    <property type="project" value="TreeGrafter"/>
</dbReference>
<dbReference type="InterPro" id="IPR015422">
    <property type="entry name" value="PyrdxlP-dep_Trfase_small"/>
</dbReference>
<accession>G7E572</accession>
<organism evidence="11 12">
    <name type="scientific">Mixia osmundae (strain CBS 9802 / IAM 14324 / JCM 22182 / KY 12970)</name>
    <dbReference type="NCBI Taxonomy" id="764103"/>
    <lineage>
        <taxon>Eukaryota</taxon>
        <taxon>Fungi</taxon>
        <taxon>Dikarya</taxon>
        <taxon>Basidiomycota</taxon>
        <taxon>Pucciniomycotina</taxon>
        <taxon>Mixiomycetes</taxon>
        <taxon>Mixiales</taxon>
        <taxon>Mixiaceae</taxon>
        <taxon>Mixia</taxon>
    </lineage>
</organism>
<keyword evidence="6 8" id="KW-0663">Pyridoxal phosphate</keyword>
<protein>
    <recommendedName>
        <fullName evidence="3">alanine--glyoxylate transaminase</fullName>
        <ecNumber evidence="3">2.6.1.44</ecNumber>
    </recommendedName>
</protein>
<feature type="modified residue" description="N6-(pyridoxal phosphate)lysine" evidence="8">
    <location>
        <position position="217"/>
    </location>
</feature>
<dbReference type="InParanoid" id="G7E572"/>
<dbReference type="FunFam" id="3.90.1150.10:FF:000049">
    <property type="entry name" value="Alanine-glyoxylate aminotransferase 1"/>
    <property type="match status" value="1"/>
</dbReference>
<dbReference type="GO" id="GO:0008453">
    <property type="term" value="F:alanine-glyoxylate transaminase activity"/>
    <property type="evidence" value="ECO:0007669"/>
    <property type="project" value="UniProtKB-EC"/>
</dbReference>
<dbReference type="InterPro" id="IPR015424">
    <property type="entry name" value="PyrdxlP-dep_Trfase"/>
</dbReference>